<accession>A0ABU1X1I6</accession>
<evidence type="ECO:0000313" key="1">
    <source>
        <dbReference type="EMBL" id="MDR7155453.1"/>
    </source>
</evidence>
<reference evidence="1 2" key="1">
    <citation type="submission" date="2023-07" db="EMBL/GenBank/DDBJ databases">
        <title>Sorghum-associated microbial communities from plants grown in Nebraska, USA.</title>
        <authorList>
            <person name="Schachtman D."/>
        </authorList>
    </citation>
    <scope>NUCLEOTIDE SEQUENCE [LARGE SCALE GENOMIC DNA]</scope>
    <source>
        <strain evidence="1 2">4256</strain>
    </source>
</reference>
<dbReference type="SUPFAM" id="SSF51161">
    <property type="entry name" value="Trimeric LpxA-like enzymes"/>
    <property type="match status" value="1"/>
</dbReference>
<dbReference type="EMBL" id="JAVDWV010000009">
    <property type="protein sequence ID" value="MDR7155453.1"/>
    <property type="molecule type" value="Genomic_DNA"/>
</dbReference>
<dbReference type="RefSeq" id="WP_310224742.1">
    <property type="nucleotide sequence ID" value="NZ_JAVDWV010000009.1"/>
</dbReference>
<proteinExistence type="predicted"/>
<gene>
    <name evidence="1" type="ORF">J2W40_002280</name>
</gene>
<organism evidence="1 2">
    <name type="scientific">Sphingobium xenophagum</name>
    <dbReference type="NCBI Taxonomy" id="121428"/>
    <lineage>
        <taxon>Bacteria</taxon>
        <taxon>Pseudomonadati</taxon>
        <taxon>Pseudomonadota</taxon>
        <taxon>Alphaproteobacteria</taxon>
        <taxon>Sphingomonadales</taxon>
        <taxon>Sphingomonadaceae</taxon>
        <taxon>Sphingobium</taxon>
    </lineage>
</organism>
<dbReference type="InterPro" id="IPR011004">
    <property type="entry name" value="Trimer_LpxA-like_sf"/>
</dbReference>
<keyword evidence="2" id="KW-1185">Reference proteome</keyword>
<comment type="caution">
    <text evidence="1">The sequence shown here is derived from an EMBL/GenBank/DDBJ whole genome shotgun (WGS) entry which is preliminary data.</text>
</comment>
<sequence>MVALQMDRALALCPEIDVGDPELLRNPTPSPRLVISAPEPESVLFARNVKAFSQITIEGTDSAVYVGESTRLLGTKIFITGDRARVIIGPRARLKTGEIHVQADDGLVVIGAKTTWESGRILCDRGKAVIIGNDCMFSNRVMIRTSDGHGIWDNKTGALLNAAADVFIDHHVWLGNSARVNKGTRIGMGAVLAQCAVASGDLAPECVHAGIPARVIKEDIHWTRRVAIDEIPDQYRLPRGEWDQAE</sequence>
<dbReference type="PANTHER" id="PTHR23416:SF78">
    <property type="entry name" value="LIPOPOLYSACCHARIDE BIOSYNTHESIS O-ACETYL TRANSFERASE WBBJ-RELATED"/>
    <property type="match status" value="1"/>
</dbReference>
<dbReference type="Proteomes" id="UP001267638">
    <property type="component" value="Unassembled WGS sequence"/>
</dbReference>
<dbReference type="PANTHER" id="PTHR23416">
    <property type="entry name" value="SIALIC ACID SYNTHASE-RELATED"/>
    <property type="match status" value="1"/>
</dbReference>
<dbReference type="Gene3D" id="2.160.10.10">
    <property type="entry name" value="Hexapeptide repeat proteins"/>
    <property type="match status" value="1"/>
</dbReference>
<name>A0ABU1X1I6_SPHXE</name>
<dbReference type="InterPro" id="IPR051159">
    <property type="entry name" value="Hexapeptide_acetyltransf"/>
</dbReference>
<protein>
    <submittedName>
        <fullName evidence="1">Acetyltransferase-like isoleucine patch superfamily enzyme</fullName>
    </submittedName>
</protein>
<evidence type="ECO:0000313" key="2">
    <source>
        <dbReference type="Proteomes" id="UP001267638"/>
    </source>
</evidence>